<dbReference type="InterPro" id="IPR026891">
    <property type="entry name" value="Fn3-like"/>
</dbReference>
<keyword evidence="6" id="KW-1185">Reference proteome</keyword>
<comment type="similarity">
    <text evidence="1">Belongs to the glycosyl hydrolase 3 family.</text>
</comment>
<proteinExistence type="inferred from homology"/>
<evidence type="ECO:0000313" key="5">
    <source>
        <dbReference type="EMBL" id="QEN04376.1"/>
    </source>
</evidence>
<dbReference type="Pfam" id="PF00933">
    <property type="entry name" value="Glyco_hydro_3"/>
    <property type="match status" value="1"/>
</dbReference>
<dbReference type="SMART" id="SM01217">
    <property type="entry name" value="Fn3_like"/>
    <property type="match status" value="1"/>
</dbReference>
<dbReference type="InterPro" id="IPR013783">
    <property type="entry name" value="Ig-like_fold"/>
</dbReference>
<dbReference type="SUPFAM" id="SSF51445">
    <property type="entry name" value="(Trans)glycosidases"/>
    <property type="match status" value="1"/>
</dbReference>
<feature type="domain" description="Fibronectin type III-like" evidence="4">
    <location>
        <begin position="716"/>
        <end position="786"/>
    </location>
</feature>
<dbReference type="SUPFAM" id="SSF52279">
    <property type="entry name" value="Beta-D-glucan exohydrolase, C-terminal domain"/>
    <property type="match status" value="1"/>
</dbReference>
<dbReference type="EMBL" id="CP035807">
    <property type="protein sequence ID" value="QEN04376.1"/>
    <property type="molecule type" value="Genomic_DNA"/>
</dbReference>
<dbReference type="Gene3D" id="3.20.20.300">
    <property type="entry name" value="Glycoside hydrolase, family 3, N-terminal domain"/>
    <property type="match status" value="1"/>
</dbReference>
<dbReference type="Pfam" id="PF14310">
    <property type="entry name" value="Fn3-like"/>
    <property type="match status" value="1"/>
</dbReference>
<protein>
    <submittedName>
        <fullName evidence="5">Beta-glucosidase</fullName>
    </submittedName>
</protein>
<dbReference type="OrthoDB" id="9805821at2"/>
<dbReference type="KEGG" id="sper:EW093_06580"/>
<evidence type="ECO:0000259" key="4">
    <source>
        <dbReference type="SMART" id="SM01217"/>
    </source>
</evidence>
<dbReference type="GO" id="GO:0009044">
    <property type="term" value="F:xylan 1,4-beta-xylosidase activity"/>
    <property type="evidence" value="ECO:0007669"/>
    <property type="project" value="InterPro"/>
</dbReference>
<dbReference type="Gene3D" id="2.60.120.380">
    <property type="match status" value="1"/>
</dbReference>
<dbReference type="InterPro" id="IPR002772">
    <property type="entry name" value="Glyco_hydro_3_C"/>
</dbReference>
<dbReference type="InterPro" id="IPR044993">
    <property type="entry name" value="BXL"/>
</dbReference>
<dbReference type="GO" id="GO:0045493">
    <property type="term" value="P:xylan catabolic process"/>
    <property type="evidence" value="ECO:0007669"/>
    <property type="project" value="InterPro"/>
</dbReference>
<dbReference type="RefSeq" id="WP_149567623.1">
    <property type="nucleotide sequence ID" value="NZ_CP035807.1"/>
</dbReference>
<dbReference type="Gene3D" id="3.40.50.1700">
    <property type="entry name" value="Glycoside hydrolase family 3 C-terminal domain"/>
    <property type="match status" value="1"/>
</dbReference>
<dbReference type="GO" id="GO:0031222">
    <property type="term" value="P:arabinan catabolic process"/>
    <property type="evidence" value="ECO:0007669"/>
    <property type="project" value="TreeGrafter"/>
</dbReference>
<accession>A0A5C1QCI6</accession>
<dbReference type="InterPro" id="IPR036881">
    <property type="entry name" value="Glyco_hydro_3_C_sf"/>
</dbReference>
<keyword evidence="3" id="KW-0378">Hydrolase</keyword>
<dbReference type="GO" id="GO:0046556">
    <property type="term" value="F:alpha-L-arabinofuranosidase activity"/>
    <property type="evidence" value="ECO:0007669"/>
    <property type="project" value="TreeGrafter"/>
</dbReference>
<dbReference type="Pfam" id="PF01915">
    <property type="entry name" value="Glyco_hydro_3_C"/>
    <property type="match status" value="1"/>
</dbReference>
<dbReference type="InterPro" id="IPR017853">
    <property type="entry name" value="GH"/>
</dbReference>
<dbReference type="Proteomes" id="UP000323824">
    <property type="component" value="Chromosome"/>
</dbReference>
<dbReference type="AlphaFoldDB" id="A0A5C1QCI6"/>
<dbReference type="InterPro" id="IPR001764">
    <property type="entry name" value="Glyco_hydro_3_N"/>
</dbReference>
<dbReference type="FunFam" id="2.60.40.10:FF:000495">
    <property type="entry name" value="Periplasmic beta-glucosidase"/>
    <property type="match status" value="1"/>
</dbReference>
<dbReference type="PANTHER" id="PTHR42721:SF3">
    <property type="entry name" value="BETA-D-XYLOSIDASE 5-RELATED"/>
    <property type="match status" value="1"/>
</dbReference>
<dbReference type="PRINTS" id="PR00133">
    <property type="entry name" value="GLHYDRLASE3"/>
</dbReference>
<dbReference type="PANTHER" id="PTHR42721">
    <property type="entry name" value="SUGAR HYDROLASE-RELATED"/>
    <property type="match status" value="1"/>
</dbReference>
<dbReference type="GO" id="GO:0008422">
    <property type="term" value="F:beta-glucosidase activity"/>
    <property type="evidence" value="ECO:0007669"/>
    <property type="project" value="UniProtKB-ARBA"/>
</dbReference>
<evidence type="ECO:0000256" key="3">
    <source>
        <dbReference type="ARBA" id="ARBA00022801"/>
    </source>
</evidence>
<reference evidence="5 6" key="1">
    <citation type="submission" date="2019-02" db="EMBL/GenBank/DDBJ databases">
        <authorList>
            <person name="Fomenkov A."/>
            <person name="Dubinina G."/>
            <person name="Grabovich M."/>
            <person name="Vincze T."/>
            <person name="Roberts R.J."/>
        </authorList>
    </citation>
    <scope>NUCLEOTIDE SEQUENCE [LARGE SCALE GENOMIC DNA]</scope>
    <source>
        <strain evidence="5 6">P</strain>
    </source>
</reference>
<evidence type="ECO:0000256" key="1">
    <source>
        <dbReference type="ARBA" id="ARBA00005336"/>
    </source>
</evidence>
<dbReference type="InterPro" id="IPR036962">
    <property type="entry name" value="Glyco_hydro_3_N_sf"/>
</dbReference>
<organism evidence="5 6">
    <name type="scientific">Thiospirochaeta perfilievii</name>
    <dbReference type="NCBI Taxonomy" id="252967"/>
    <lineage>
        <taxon>Bacteria</taxon>
        <taxon>Pseudomonadati</taxon>
        <taxon>Spirochaetota</taxon>
        <taxon>Spirochaetia</taxon>
        <taxon>Spirochaetales</taxon>
        <taxon>Spirochaetaceae</taxon>
        <taxon>Thiospirochaeta</taxon>
    </lineage>
</organism>
<keyword evidence="2" id="KW-0732">Signal</keyword>
<evidence type="ECO:0000313" key="6">
    <source>
        <dbReference type="Proteomes" id="UP000323824"/>
    </source>
</evidence>
<gene>
    <name evidence="5" type="ORF">EW093_06580</name>
</gene>
<evidence type="ECO:0000256" key="2">
    <source>
        <dbReference type="ARBA" id="ARBA00022729"/>
    </source>
</evidence>
<name>A0A5C1QCI6_9SPIO</name>
<reference evidence="5 6" key="2">
    <citation type="submission" date="2019-09" db="EMBL/GenBank/DDBJ databases">
        <title>Complete Genome Sequence and Methylome Analysis of free living Spirochaetas.</title>
        <authorList>
            <person name="Leshcheva N."/>
            <person name="Mikheeva N."/>
        </authorList>
    </citation>
    <scope>NUCLEOTIDE SEQUENCE [LARGE SCALE GENOMIC DNA]</scope>
    <source>
        <strain evidence="5 6">P</strain>
    </source>
</reference>
<dbReference type="Gene3D" id="2.60.40.10">
    <property type="entry name" value="Immunoglobulins"/>
    <property type="match status" value="1"/>
</dbReference>
<sequence length="798" mass="89722">MIDGHLKRVKPLVERLTLENKINLMCQYQEDIPELGIGKYKHGTEAAHGISWLGKATMFPQPIGLAGTWDKELLKKVGEVIGIEARGFYARDPEVNGLTLWAPTIDLNRDPRWGRTDEGYGEDPILVANMASALINGIQGDDPKYLRAAATLKHFYGNNNEIDRGFCSTNISERIKREYYLKVFKLVIDKTQVMSMMTAYNSVNGVPANIHPDLHNIVRDEWGWPGFVVSDAGDVLSLISEHKYVENTVDAVSLSIKAGIDSITDDHDISKKALREALDCGKLVEEDLDKAITRALLVRSMIGEFNKNNPYSNITEDIIGAEEHGKVAHEASKKSIVLLKNSNKILPLTSKDTGISLLGNMADRIYRDWYSGEFLYEVTADKAFKNNYARVSVCDGNDRVTIQDNTSGLYLSHDGSFTKEPTIFEMEEWGWGATTFRYPETKKYLTSLDNSISCEADSIFGWFTKEVFYTKQSESTQIITWNNVDTYVEDAKLAFKHKGATDGDIGISASTPLNPVYAGEGNFSIKQVSDGISKAVEMAENTKYPIVIVGNHPLINGKETIDRHDLVLAKRQIELANKVIDINKDAILVLIGSYPFALGELKEKYSTILYASHLGQEFGNAIVDVISGKENPSGRLPLTWYKSSKDLGDIMDYELPTGGKTYLYYKGDVEYPFGHGLNYSNIEYSDLKVNNKTIRSNDNIELSFKIKNSGPYDAREVVQIYIKHYGNRVIRPIQQLVDFEKVLIKNGESKIIEFVVSASEFNYWDEDSNKFQWEKGYGEIFISKSSRNNILKQKLELA</sequence>